<accession>A0A4R4TCS2</accession>
<sequence length="110" mass="12034">MTGEEPYADWESVAAQIPTPEVWLQLGDNEQYATAQSESGHVPASFEEQLRARPDLITEAYVYVVTVTGQQSIHWRDGGRGAEERTVTLAVQCRPGEACALAGRLPTVAF</sequence>
<dbReference type="OrthoDB" id="4318969at2"/>
<gene>
    <name evidence="1" type="ORF">E1283_21245</name>
</gene>
<evidence type="ECO:0000313" key="2">
    <source>
        <dbReference type="Proteomes" id="UP000295345"/>
    </source>
</evidence>
<protein>
    <submittedName>
        <fullName evidence="1">Uncharacterized protein</fullName>
    </submittedName>
</protein>
<organism evidence="1 2">
    <name type="scientific">Streptomyces hainanensis</name>
    <dbReference type="NCBI Taxonomy" id="402648"/>
    <lineage>
        <taxon>Bacteria</taxon>
        <taxon>Bacillati</taxon>
        <taxon>Actinomycetota</taxon>
        <taxon>Actinomycetes</taxon>
        <taxon>Kitasatosporales</taxon>
        <taxon>Streptomycetaceae</taxon>
        <taxon>Streptomyces</taxon>
    </lineage>
</organism>
<comment type="caution">
    <text evidence="1">The sequence shown here is derived from an EMBL/GenBank/DDBJ whole genome shotgun (WGS) entry which is preliminary data.</text>
</comment>
<dbReference type="RefSeq" id="WP_132819704.1">
    <property type="nucleotide sequence ID" value="NZ_SMKI01000238.1"/>
</dbReference>
<reference evidence="1 2" key="1">
    <citation type="submission" date="2019-03" db="EMBL/GenBank/DDBJ databases">
        <title>Draft genome sequences of novel Actinobacteria.</title>
        <authorList>
            <person name="Sahin N."/>
            <person name="Ay H."/>
            <person name="Saygin H."/>
        </authorList>
    </citation>
    <scope>NUCLEOTIDE SEQUENCE [LARGE SCALE GENOMIC DNA]</scope>
    <source>
        <strain evidence="1 2">DSM 41900</strain>
    </source>
</reference>
<name>A0A4R4TCS2_9ACTN</name>
<evidence type="ECO:0000313" key="1">
    <source>
        <dbReference type="EMBL" id="TDC72613.1"/>
    </source>
</evidence>
<dbReference type="AlphaFoldDB" id="A0A4R4TCS2"/>
<dbReference type="Proteomes" id="UP000295345">
    <property type="component" value="Unassembled WGS sequence"/>
</dbReference>
<dbReference type="EMBL" id="SMKI01000238">
    <property type="protein sequence ID" value="TDC72613.1"/>
    <property type="molecule type" value="Genomic_DNA"/>
</dbReference>
<keyword evidence="2" id="KW-1185">Reference proteome</keyword>
<proteinExistence type="predicted"/>